<dbReference type="PANTHER" id="PTHR45626:SF51">
    <property type="entry name" value="SNF2-RELATED DOMAIN-CONTAINING PROTEIN"/>
    <property type="match status" value="1"/>
</dbReference>
<dbReference type="PANTHER" id="PTHR45626">
    <property type="entry name" value="TRANSCRIPTION TERMINATION FACTOR 2-RELATED"/>
    <property type="match status" value="1"/>
</dbReference>
<feature type="compositionally biased region" description="Basic and acidic residues" evidence="4">
    <location>
        <begin position="535"/>
        <end position="546"/>
    </location>
</feature>
<dbReference type="Pfam" id="PF00176">
    <property type="entry name" value="SNF2-rel_dom"/>
    <property type="match status" value="1"/>
</dbReference>
<keyword evidence="7" id="KW-1185">Reference proteome</keyword>
<dbReference type="Gene3D" id="3.40.50.10810">
    <property type="entry name" value="Tandem AAA-ATPase domain"/>
    <property type="match status" value="1"/>
</dbReference>
<dbReference type="GO" id="GO:0006281">
    <property type="term" value="P:DNA repair"/>
    <property type="evidence" value="ECO:0007669"/>
    <property type="project" value="TreeGrafter"/>
</dbReference>
<reference evidence="6" key="1">
    <citation type="journal article" date="2021" name="Nat. Commun.">
        <title>Genetic determinants of endophytism in the Arabidopsis root mycobiome.</title>
        <authorList>
            <person name="Mesny F."/>
            <person name="Miyauchi S."/>
            <person name="Thiergart T."/>
            <person name="Pickel B."/>
            <person name="Atanasova L."/>
            <person name="Karlsson M."/>
            <person name="Huettel B."/>
            <person name="Barry K.W."/>
            <person name="Haridas S."/>
            <person name="Chen C."/>
            <person name="Bauer D."/>
            <person name="Andreopoulos W."/>
            <person name="Pangilinan J."/>
            <person name="LaButti K."/>
            <person name="Riley R."/>
            <person name="Lipzen A."/>
            <person name="Clum A."/>
            <person name="Drula E."/>
            <person name="Henrissat B."/>
            <person name="Kohler A."/>
            <person name="Grigoriev I.V."/>
            <person name="Martin F.M."/>
            <person name="Hacquard S."/>
        </authorList>
    </citation>
    <scope>NUCLEOTIDE SEQUENCE</scope>
    <source>
        <strain evidence="6">MPI-CAGE-AT-0016</strain>
    </source>
</reference>
<evidence type="ECO:0000256" key="4">
    <source>
        <dbReference type="SAM" id="MobiDB-lite"/>
    </source>
</evidence>
<dbReference type="SUPFAM" id="SSF52540">
    <property type="entry name" value="P-loop containing nucleoside triphosphate hydrolases"/>
    <property type="match status" value="2"/>
</dbReference>
<sequence>MPNRAKMAPTEYEYIPMGCLTIEAPYQPEVTEGSLNLFQDSANGFNANGQSPPKWRVLRPDISGSKHPSHMQLLKASPIQHLHRLFDEQWIKLEYLTVQHDTPYTVLRVYMLPDDIARGIIARDTQSLRQNRKKVLQTLDYSPDAWAGNLGLPPKTFPEPFKTVEDDNEHTPSLLELFNTIDAPDPNPDDATDNTLRFIMQNVLEGEIEGVTTMLYPYQRRSVAAMAKREVQPGRFLDPRLFHVKDQNGKDWFFDPKAGAVLREPRQYDGVRGGILAEQMGAGKTLMCLSLILATRPLPTPPPPYRELVRRKTGQARSLVDMAAACATAHGLACRWYFGASGAQSRMPPGCLQAIQRNPGRYAVPAVPRPDARPSRRITTPVVALPEPPPKAILLSQTSFIAVPQNLLQQWQEEVSKHTVGLKVFLVEKEAGVPKPAVLAEYDIVICTHNLLEWMVRNDPAGPLEDNHLSGIHFKRIIVDEGHRLGNSRINTKSDFHRGLDSLYATSRWIVTGTPSKGLYGVENGHGSGNSSDASETKTTKATTRHDQEYKDIQKIGAIATLYLKARPWANVAAEGEEPADWSSYVLPKNQEGNGHHTALRGALNSLIIRHPLAQLTHMYPKIDEKVTVLEGSYQDKLALNVFSATIIFNAVQSQRTDVDYFFHPKQRRALMEAVQNLQQASFFGGVFFSPDSLTSALKTAKKFLEDKKVPLSQEDDALIHSAVEVAEVALANLVRTVSSEQHEVPILVQDFLPEAAGAWCFDIGQDELGCTISPYVSAAQKLIRASLGDETRFNSLMNGGLAAEGTAIKQAAAAVKEELDERPKTTMAGNTSVGEDKHPEARKKAKDIDIEADLTDDAEHEARLPETFKKAQIVATASAKMSYLLDCVAEHQAEEQMIIFYDNDNIAWYLAGMLDVMHVQYLIYDKSLTAQRKALYVNTFNSNDKFRVMLMDIGQAAFGLDMRAASRIYFTSPVLNPQVQAQAIGRARRISQQKPVTVETLVLRGSMEEVIMQRKSKMSQAEHWKVKSILDDVPIHDWISDAKIRFETDATTPPLEQFAFLKRPQPIFATGFGHQVHPDAGLVGRGERQGAAGVKQAAKRPDLAGEQGPVNGVERPLLIVPPKAKAGVEPPSGGLLKRKLEEVKEDGQPIAGEQADHAPRRVRFG</sequence>
<dbReference type="GO" id="GO:0005634">
    <property type="term" value="C:nucleus"/>
    <property type="evidence" value="ECO:0007669"/>
    <property type="project" value="TreeGrafter"/>
</dbReference>
<feature type="region of interest" description="Disordered" evidence="4">
    <location>
        <begin position="820"/>
        <end position="845"/>
    </location>
</feature>
<keyword evidence="2" id="KW-0378">Hydrolase</keyword>
<dbReference type="InterPro" id="IPR049730">
    <property type="entry name" value="SNF2/RAD54-like_C"/>
</dbReference>
<dbReference type="InterPro" id="IPR027417">
    <property type="entry name" value="P-loop_NTPase"/>
</dbReference>
<dbReference type="EMBL" id="JAGPXD010000001">
    <property type="protein sequence ID" value="KAH7375950.1"/>
    <property type="molecule type" value="Genomic_DNA"/>
</dbReference>
<dbReference type="Gene3D" id="3.40.50.300">
    <property type="entry name" value="P-loop containing nucleotide triphosphate hydrolases"/>
    <property type="match status" value="1"/>
</dbReference>
<comment type="caution">
    <text evidence="6">The sequence shown here is derived from an EMBL/GenBank/DDBJ whole genome shotgun (WGS) entry which is preliminary data.</text>
</comment>
<protein>
    <submittedName>
        <fullName evidence="6">SNF2 family N-terminal domain-containing protein</fullName>
    </submittedName>
</protein>
<dbReference type="InterPro" id="IPR000330">
    <property type="entry name" value="SNF2_N"/>
</dbReference>
<dbReference type="InterPro" id="IPR050628">
    <property type="entry name" value="SNF2_RAD54_helicase_TF"/>
</dbReference>
<evidence type="ECO:0000259" key="5">
    <source>
        <dbReference type="PROSITE" id="PS51194"/>
    </source>
</evidence>
<dbReference type="PROSITE" id="PS51194">
    <property type="entry name" value="HELICASE_CTER"/>
    <property type="match status" value="1"/>
</dbReference>
<organism evidence="6 7">
    <name type="scientific">Plectosphaerella cucumerina</name>
    <dbReference type="NCBI Taxonomy" id="40658"/>
    <lineage>
        <taxon>Eukaryota</taxon>
        <taxon>Fungi</taxon>
        <taxon>Dikarya</taxon>
        <taxon>Ascomycota</taxon>
        <taxon>Pezizomycotina</taxon>
        <taxon>Sordariomycetes</taxon>
        <taxon>Hypocreomycetidae</taxon>
        <taxon>Glomerellales</taxon>
        <taxon>Plectosphaerellaceae</taxon>
        <taxon>Plectosphaerella</taxon>
    </lineage>
</organism>
<evidence type="ECO:0000313" key="7">
    <source>
        <dbReference type="Proteomes" id="UP000813385"/>
    </source>
</evidence>
<accession>A0A8K0XA89</accession>
<dbReference type="OrthoDB" id="2801544at2759"/>
<dbReference type="GO" id="GO:0005524">
    <property type="term" value="F:ATP binding"/>
    <property type="evidence" value="ECO:0007669"/>
    <property type="project" value="UniProtKB-KW"/>
</dbReference>
<dbReference type="InterPro" id="IPR014001">
    <property type="entry name" value="Helicase_ATP-bd"/>
</dbReference>
<dbReference type="AlphaFoldDB" id="A0A8K0XA89"/>
<dbReference type="GO" id="GO:0008094">
    <property type="term" value="F:ATP-dependent activity, acting on DNA"/>
    <property type="evidence" value="ECO:0007669"/>
    <property type="project" value="TreeGrafter"/>
</dbReference>
<feature type="domain" description="Helicase C-terminal" evidence="5">
    <location>
        <begin position="884"/>
        <end position="1035"/>
    </location>
</feature>
<keyword evidence="1" id="KW-0547">Nucleotide-binding</keyword>
<feature type="region of interest" description="Disordered" evidence="4">
    <location>
        <begin position="1145"/>
        <end position="1166"/>
    </location>
</feature>
<dbReference type="InterPro" id="IPR001650">
    <property type="entry name" value="Helicase_C-like"/>
</dbReference>
<dbReference type="CDD" id="cd18793">
    <property type="entry name" value="SF2_C_SNF"/>
    <property type="match status" value="1"/>
</dbReference>
<name>A0A8K0XA89_9PEZI</name>
<dbReference type="Proteomes" id="UP000813385">
    <property type="component" value="Unassembled WGS sequence"/>
</dbReference>
<dbReference type="SMART" id="SM00487">
    <property type="entry name" value="DEXDc"/>
    <property type="match status" value="1"/>
</dbReference>
<evidence type="ECO:0000256" key="1">
    <source>
        <dbReference type="ARBA" id="ARBA00022741"/>
    </source>
</evidence>
<feature type="region of interest" description="Disordered" evidence="4">
    <location>
        <begin position="1089"/>
        <end position="1111"/>
    </location>
</feature>
<dbReference type="Pfam" id="PF00271">
    <property type="entry name" value="Helicase_C"/>
    <property type="match status" value="1"/>
</dbReference>
<evidence type="ECO:0000313" key="6">
    <source>
        <dbReference type="EMBL" id="KAH7375950.1"/>
    </source>
</evidence>
<feature type="region of interest" description="Disordered" evidence="4">
    <location>
        <begin position="521"/>
        <end position="546"/>
    </location>
</feature>
<dbReference type="GO" id="GO:0016787">
    <property type="term" value="F:hydrolase activity"/>
    <property type="evidence" value="ECO:0007669"/>
    <property type="project" value="UniProtKB-KW"/>
</dbReference>
<gene>
    <name evidence="6" type="ORF">B0T11DRAFT_15274</name>
</gene>
<proteinExistence type="predicted"/>
<dbReference type="InterPro" id="IPR038718">
    <property type="entry name" value="SNF2-like_sf"/>
</dbReference>
<keyword evidence="3" id="KW-0067">ATP-binding</keyword>
<evidence type="ECO:0000256" key="2">
    <source>
        <dbReference type="ARBA" id="ARBA00022801"/>
    </source>
</evidence>
<evidence type="ECO:0000256" key="3">
    <source>
        <dbReference type="ARBA" id="ARBA00022840"/>
    </source>
</evidence>